<evidence type="ECO:0000313" key="12">
    <source>
        <dbReference type="Proteomes" id="UP000028712"/>
    </source>
</evidence>
<dbReference type="STRING" id="991.IW20_16080"/>
<dbReference type="EMBL" id="JPRM01000024">
    <property type="protein sequence ID" value="KFF15174.1"/>
    <property type="molecule type" value="Genomic_DNA"/>
</dbReference>
<dbReference type="GO" id="GO:0008076">
    <property type="term" value="C:voltage-gated potassium channel complex"/>
    <property type="evidence" value="ECO:0007669"/>
    <property type="project" value="InterPro"/>
</dbReference>
<evidence type="ECO:0000256" key="8">
    <source>
        <dbReference type="SAM" id="Phobius"/>
    </source>
</evidence>
<dbReference type="Gene3D" id="1.10.287.70">
    <property type="match status" value="1"/>
</dbReference>
<keyword evidence="6 8" id="KW-0472">Membrane</keyword>
<dbReference type="PANTHER" id="PTHR11537">
    <property type="entry name" value="VOLTAGE-GATED POTASSIUM CHANNEL"/>
    <property type="match status" value="1"/>
</dbReference>
<evidence type="ECO:0000256" key="3">
    <source>
        <dbReference type="ARBA" id="ARBA00022692"/>
    </source>
</evidence>
<dbReference type="Proteomes" id="UP000198424">
    <property type="component" value="Unassembled WGS sequence"/>
</dbReference>
<keyword evidence="4 8" id="KW-1133">Transmembrane helix</keyword>
<dbReference type="SUPFAM" id="SSF81324">
    <property type="entry name" value="Voltage-gated potassium channels"/>
    <property type="match status" value="1"/>
</dbReference>
<feature type="transmembrane region" description="Helical" evidence="8">
    <location>
        <begin position="63"/>
        <end position="81"/>
    </location>
</feature>
<accession>A0A086AER0</accession>
<dbReference type="InterPro" id="IPR013099">
    <property type="entry name" value="K_chnl_dom"/>
</dbReference>
<feature type="transmembrane region" description="Helical" evidence="8">
    <location>
        <begin position="93"/>
        <end position="110"/>
    </location>
</feature>
<sequence>MATNKIIIKLISFLENLDRNIQKKKKSVSETDKIRFRKKQHKLNRGLTSSVGKNLESLSYPTIGYLIIGLIIMCAFAFSYFDITGTEKLNFSDAIYFSIVTMTSLGYGDIHPTGTGRLIASIEVLSGVMLVAIFVGKIASERQSTLLLLLYNTESNRQLKEFYREVKIINVSFDQLLDEHEHLEFNHKVKKTYKFITGIYNYLSLHANQGRIADYGNISSLRKLYVSIYDLQVLTKNAIKTHGPDEQTKINLQRLIYRINGIASLMQPFHLKDPISKNILTNINFQTSAYEKSKINNTSSPIYRTKITESLKNKVLAELPPLPWDKKLNVIIGNKLGLPHKFTDRIIKKLVEEGLAPDPRG</sequence>
<name>A0A086AER0_FLAHY</name>
<reference evidence="11 13" key="2">
    <citation type="submission" date="2016-11" db="EMBL/GenBank/DDBJ databases">
        <title>Whole genomes of Flavobacteriaceae.</title>
        <authorList>
            <person name="Stine C."/>
            <person name="Li C."/>
            <person name="Tadesse D."/>
        </authorList>
    </citation>
    <scope>NUCLEOTIDE SEQUENCE [LARGE SCALE GENOMIC DNA]</scope>
    <source>
        <strain evidence="11 13">ATCC 29551</strain>
    </source>
</reference>
<keyword evidence="5" id="KW-0406">Ion transport</keyword>
<proteinExistence type="predicted"/>
<evidence type="ECO:0000256" key="2">
    <source>
        <dbReference type="ARBA" id="ARBA00022448"/>
    </source>
</evidence>
<dbReference type="AlphaFoldDB" id="A0A086AER0"/>
<comment type="subcellular location">
    <subcellularLocation>
        <location evidence="1">Membrane</location>
        <topology evidence="1">Multi-pass membrane protein</topology>
    </subcellularLocation>
</comment>
<comment type="caution">
    <text evidence="10">The sequence shown here is derived from an EMBL/GenBank/DDBJ whole genome shotgun (WGS) entry which is preliminary data.</text>
</comment>
<dbReference type="OrthoDB" id="9799090at2"/>
<keyword evidence="13" id="KW-1185">Reference proteome</keyword>
<keyword evidence="7" id="KW-0407">Ion channel</keyword>
<dbReference type="EMBL" id="MUGY01000033">
    <property type="protein sequence ID" value="OXA88667.1"/>
    <property type="molecule type" value="Genomic_DNA"/>
</dbReference>
<protein>
    <recommendedName>
        <fullName evidence="9">Potassium channel domain-containing protein</fullName>
    </recommendedName>
</protein>
<dbReference type="Proteomes" id="UP000028712">
    <property type="component" value="Unassembled WGS sequence"/>
</dbReference>
<dbReference type="RefSeq" id="WP_035624216.1">
    <property type="nucleotide sequence ID" value="NZ_JBEWQG010000031.1"/>
</dbReference>
<feature type="domain" description="Potassium channel" evidence="9">
    <location>
        <begin position="71"/>
        <end position="140"/>
    </location>
</feature>
<keyword evidence="3 8" id="KW-0812">Transmembrane</keyword>
<evidence type="ECO:0000256" key="5">
    <source>
        <dbReference type="ARBA" id="ARBA00023065"/>
    </source>
</evidence>
<evidence type="ECO:0000256" key="4">
    <source>
        <dbReference type="ARBA" id="ARBA00022989"/>
    </source>
</evidence>
<evidence type="ECO:0000256" key="1">
    <source>
        <dbReference type="ARBA" id="ARBA00004141"/>
    </source>
</evidence>
<evidence type="ECO:0000256" key="7">
    <source>
        <dbReference type="ARBA" id="ARBA00023303"/>
    </source>
</evidence>
<feature type="transmembrane region" description="Helical" evidence="8">
    <location>
        <begin position="116"/>
        <end position="136"/>
    </location>
</feature>
<dbReference type="GO" id="GO:0001508">
    <property type="term" value="P:action potential"/>
    <property type="evidence" value="ECO:0007669"/>
    <property type="project" value="TreeGrafter"/>
</dbReference>
<gene>
    <name evidence="11" type="ORF">B0A62_21940</name>
    <name evidence="10" type="ORF">IW20_16080</name>
</gene>
<organism evidence="10 12">
    <name type="scientific">Flavobacterium hydatis</name>
    <name type="common">Cytophaga aquatilis</name>
    <dbReference type="NCBI Taxonomy" id="991"/>
    <lineage>
        <taxon>Bacteria</taxon>
        <taxon>Pseudomonadati</taxon>
        <taxon>Bacteroidota</taxon>
        <taxon>Flavobacteriia</taxon>
        <taxon>Flavobacteriales</taxon>
        <taxon>Flavobacteriaceae</taxon>
        <taxon>Flavobacterium</taxon>
    </lineage>
</organism>
<dbReference type="Pfam" id="PF07885">
    <property type="entry name" value="Ion_trans_2"/>
    <property type="match status" value="1"/>
</dbReference>
<dbReference type="InterPro" id="IPR028325">
    <property type="entry name" value="VG_K_chnl"/>
</dbReference>
<dbReference type="PANTHER" id="PTHR11537:SF254">
    <property type="entry name" value="POTASSIUM VOLTAGE-GATED CHANNEL PROTEIN SHAB"/>
    <property type="match status" value="1"/>
</dbReference>
<reference evidence="10 12" key="1">
    <citation type="submission" date="2014-07" db="EMBL/GenBank/DDBJ databases">
        <title>Genome of Flavobacterium hydatis DSM 2063.</title>
        <authorList>
            <person name="Pipes S.E."/>
            <person name="Stropko S.J."/>
            <person name="Newman J.D."/>
        </authorList>
    </citation>
    <scope>NUCLEOTIDE SEQUENCE [LARGE SCALE GENOMIC DNA]</scope>
    <source>
        <strain evidence="10 12">DSM 2063</strain>
    </source>
</reference>
<evidence type="ECO:0000313" key="10">
    <source>
        <dbReference type="EMBL" id="KFF15174.1"/>
    </source>
</evidence>
<evidence type="ECO:0000313" key="11">
    <source>
        <dbReference type="EMBL" id="OXA88667.1"/>
    </source>
</evidence>
<evidence type="ECO:0000256" key="6">
    <source>
        <dbReference type="ARBA" id="ARBA00023136"/>
    </source>
</evidence>
<dbReference type="GO" id="GO:0005249">
    <property type="term" value="F:voltage-gated potassium channel activity"/>
    <property type="evidence" value="ECO:0007669"/>
    <property type="project" value="InterPro"/>
</dbReference>
<keyword evidence="2" id="KW-0813">Transport</keyword>
<evidence type="ECO:0000313" key="13">
    <source>
        <dbReference type="Proteomes" id="UP000198424"/>
    </source>
</evidence>
<evidence type="ECO:0000259" key="9">
    <source>
        <dbReference type="Pfam" id="PF07885"/>
    </source>
</evidence>